<dbReference type="EMBL" id="JAHIBW010000008">
    <property type="protein sequence ID" value="KAG7308927.1"/>
    <property type="molecule type" value="Genomic_DNA"/>
</dbReference>
<evidence type="ECO:0000313" key="4">
    <source>
        <dbReference type="Proteomes" id="UP000823941"/>
    </source>
</evidence>
<keyword evidence="2" id="KW-0812">Transmembrane</keyword>
<organism evidence="3 4">
    <name type="scientific">Plutella xylostella</name>
    <name type="common">Diamondback moth</name>
    <name type="synonym">Plutella maculipennis</name>
    <dbReference type="NCBI Taxonomy" id="51655"/>
    <lineage>
        <taxon>Eukaryota</taxon>
        <taxon>Metazoa</taxon>
        <taxon>Ecdysozoa</taxon>
        <taxon>Arthropoda</taxon>
        <taxon>Hexapoda</taxon>
        <taxon>Insecta</taxon>
        <taxon>Pterygota</taxon>
        <taxon>Neoptera</taxon>
        <taxon>Endopterygota</taxon>
        <taxon>Lepidoptera</taxon>
        <taxon>Glossata</taxon>
        <taxon>Ditrysia</taxon>
        <taxon>Yponomeutoidea</taxon>
        <taxon>Plutellidae</taxon>
        <taxon>Plutella</taxon>
    </lineage>
</organism>
<proteinExistence type="predicted"/>
<keyword evidence="4" id="KW-1185">Reference proteome</keyword>
<name>A0ABQ7QV40_PLUXY</name>
<evidence type="ECO:0000256" key="1">
    <source>
        <dbReference type="SAM" id="MobiDB-lite"/>
    </source>
</evidence>
<feature type="compositionally biased region" description="Low complexity" evidence="1">
    <location>
        <begin position="255"/>
        <end position="268"/>
    </location>
</feature>
<keyword evidence="2" id="KW-1133">Transmembrane helix</keyword>
<keyword evidence="2" id="KW-0472">Membrane</keyword>
<feature type="compositionally biased region" description="Low complexity" evidence="1">
    <location>
        <begin position="238"/>
        <end position="247"/>
    </location>
</feature>
<accession>A0ABQ7QV40</accession>
<feature type="transmembrane region" description="Helical" evidence="2">
    <location>
        <begin position="79"/>
        <end position="107"/>
    </location>
</feature>
<feature type="compositionally biased region" description="Polar residues" evidence="1">
    <location>
        <begin position="301"/>
        <end position="310"/>
    </location>
</feature>
<evidence type="ECO:0000256" key="2">
    <source>
        <dbReference type="SAM" id="Phobius"/>
    </source>
</evidence>
<feature type="transmembrane region" description="Helical" evidence="2">
    <location>
        <begin position="42"/>
        <end position="59"/>
    </location>
</feature>
<feature type="region of interest" description="Disordered" evidence="1">
    <location>
        <begin position="233"/>
        <end position="310"/>
    </location>
</feature>
<protein>
    <submittedName>
        <fullName evidence="3">Uncharacterized protein</fullName>
    </submittedName>
</protein>
<sequence>MEATSVNTCLSKSTAPICIETSSYYFHVQSVAKWLSCNGEPAGVGPTLVVASAAAVFLYHELRQSVRGGGGAGARLEKLLLSTMAVGALALLVHVWVCAARFFLYYLDTLLRESPCLLLELTTAGVLGARSEALLTPLTRFAREQQHQIHVTACWFLALCCADYVRKHYCETFNLPYLEQWQSGLQRRTSRSVRAAAEHAGSFVAGLQRRLNALQGECGEAVWRPSFARLASRRAAPRRSPGSPAPSCGTGARKAAPSPAAGSPAPASDWTRRGARVLPWGGPVPPGVVRDSSGDGARATRGTSPTPSTSLDIMSRIRDVLALGVAAAARRRARRRHPSELSQLIAEQDLDMEFIDVL</sequence>
<comment type="caution">
    <text evidence="3">The sequence shown here is derived from an EMBL/GenBank/DDBJ whole genome shotgun (WGS) entry which is preliminary data.</text>
</comment>
<reference evidence="3 4" key="1">
    <citation type="submission" date="2021-06" db="EMBL/GenBank/DDBJ databases">
        <title>A haploid diamondback moth (Plutella xylostella L.) genome assembly resolves 31 chromosomes and identifies a diamide resistance mutation.</title>
        <authorList>
            <person name="Ward C.M."/>
            <person name="Perry K.D."/>
            <person name="Baker G."/>
            <person name="Powis K."/>
            <person name="Heckel D.G."/>
            <person name="Baxter S.W."/>
        </authorList>
    </citation>
    <scope>NUCLEOTIDE SEQUENCE [LARGE SCALE GENOMIC DNA]</scope>
    <source>
        <strain evidence="3 4">LV</strain>
        <tissue evidence="3">Single pupa</tissue>
    </source>
</reference>
<dbReference type="Proteomes" id="UP000823941">
    <property type="component" value="Chromosome 8"/>
</dbReference>
<gene>
    <name evidence="3" type="ORF">JYU34_006198</name>
</gene>
<evidence type="ECO:0000313" key="3">
    <source>
        <dbReference type="EMBL" id="KAG7308927.1"/>
    </source>
</evidence>